<feature type="compositionally biased region" description="Acidic residues" evidence="1">
    <location>
        <begin position="1171"/>
        <end position="1184"/>
    </location>
</feature>
<protein>
    <recommendedName>
        <fullName evidence="2">Nucleolar protein Dnt1-like N-terminal domain-containing protein</fullName>
    </recommendedName>
</protein>
<gene>
    <name evidence="3" type="primary">SUVZ10G1230</name>
    <name evidence="3" type="ORF">SUVZ_10G1230</name>
</gene>
<feature type="compositionally biased region" description="Basic and acidic residues" evidence="1">
    <location>
        <begin position="373"/>
        <end position="386"/>
    </location>
</feature>
<feature type="compositionally biased region" description="Low complexity" evidence="1">
    <location>
        <begin position="1150"/>
        <end position="1170"/>
    </location>
</feature>
<feature type="compositionally biased region" description="Polar residues" evidence="1">
    <location>
        <begin position="437"/>
        <end position="455"/>
    </location>
</feature>
<feature type="compositionally biased region" description="Polar residues" evidence="1">
    <location>
        <begin position="1050"/>
        <end position="1072"/>
    </location>
</feature>
<feature type="compositionally biased region" description="Pro residues" evidence="1">
    <location>
        <begin position="248"/>
        <end position="257"/>
    </location>
</feature>
<feature type="compositionally biased region" description="Polar residues" evidence="1">
    <location>
        <begin position="569"/>
        <end position="583"/>
    </location>
</feature>
<feature type="compositionally biased region" description="Basic and acidic residues" evidence="1">
    <location>
        <begin position="869"/>
        <end position="917"/>
    </location>
</feature>
<feature type="region of interest" description="Disordered" evidence="1">
    <location>
        <begin position="350"/>
        <end position="1220"/>
    </location>
</feature>
<dbReference type="InterPro" id="IPR043185">
    <property type="entry name" value="Net1/Tof2"/>
</dbReference>
<feature type="compositionally biased region" description="Low complexity" evidence="1">
    <location>
        <begin position="1020"/>
        <end position="1034"/>
    </location>
</feature>
<feature type="region of interest" description="Disordered" evidence="1">
    <location>
        <begin position="160"/>
        <end position="295"/>
    </location>
</feature>
<feature type="compositionally biased region" description="Low complexity" evidence="1">
    <location>
        <begin position="166"/>
        <end position="181"/>
    </location>
</feature>
<feature type="compositionally biased region" description="Basic and acidic residues" evidence="1">
    <location>
        <begin position="529"/>
        <end position="542"/>
    </location>
</feature>
<feature type="compositionally biased region" description="Low complexity" evidence="1">
    <location>
        <begin position="192"/>
        <end position="205"/>
    </location>
</feature>
<dbReference type="InterPro" id="IPR018844">
    <property type="entry name" value="Dnt1-like_N"/>
</dbReference>
<name>A0ABN8WET8_SACUV</name>
<feature type="compositionally biased region" description="Low complexity" evidence="1">
    <location>
        <begin position="832"/>
        <end position="845"/>
    </location>
</feature>
<sequence length="1220" mass="130865">MYKLQVVLVPPSLQATTPMQFGYGPTVAESSQLLPNRTSIGQSAGDASLQYANMRSASVSFSPSYFNQSRFKKFLLFTKPTNTLLNLSDEIIDKCEKMYPSLQEDIEILSLQDNTGCDLDPDFLIKDVFNINNIVKVILRNEIDLDDSAPVSLYRSVKRSKMNNGSPHSVQPQQQISSSSSGVLRIAKKRPPTSTTATTTIRSTTNGSMRISTPLARQIYPPPSSKMMSNNSDDEEEEEEDIGERSFLPPPTQPQSPPIRISSGIDTGKKIRSSTVEEDIVSRSETVDPDKSKQQRLLSGTPIMSTMTPNRVTLTGQRVVSEHAQKNELVFSASASSSSSFAAAAAVALTAHDSNRKPPVTSPRITSGMLRIPEPRISEIEKELKEGPSSPASILPAKSAKIPMKKPYLENGDDYESDESSSSGTQETPETEPHSKASLQRSQSSIADNNGSPVKNSPLGDAMPHNVHLAELPKASSPASTKPSNGQLPTKQQQGKGSLETIVERKMRAQPAAVSMEPRRMNGFPDNSQGKEDGNPNEKSLQKENLPTVAHNKQPILASSKKPNGKEIPTQSPLGSKFTTNGGATIDNALEDDEDEEADTTVRIVHQDSDSSSFQKSELFKMIEGNGKDLPQWFKGKNSRKNSASSNNKNAKPYTTVLNKDIDNSKPDPRNILPQRTPRSAAKRAAQLLAGAKKNEVPGKATQDSSSAGSTDDESESGIETDVSSDDVTKRKSAPLPNDGPKDISLHSLKGSVVPLTDAKVNSKQDDEQIEGKKSPQKIPEKKIESPAKASETSKVPQSSVSDIKISEQMAKSFYPNSSKKQNERAKVQSKTATPSVPSSTGSTPLLATKVNSFPTQKVNNKIVKPKAKKEVTQPDNKKKEEFAKAIDSKNTTTDEVKDSSAKVVDKKKVEAKEPEKAPTSALDANNKNTPNEVEAPQSKQLKASKAGVQNEAKIAKNTTEDKPKLAKPSANDKLKDLKAKFTSSKSFAPAGIVSSEKNDSVLADEDSDSSGSSTEDESSSSSSSSSDGETSTSRKSRRVVVNTPREPVRSSSSKIDAQTSSLNQTKNTTPNKVPVTQLMDMSSPPSSAKSRTPSKPSSILHDLPRKVRPSLSSLSDLVSRGIPDVKEKSSKSIGKPQPKAASSSDDDSSPSSGSDSSSDSGSESGSDSDSGSDLDSDDSGDSSEDGKSFISAKSASVALGKKKKPSGGFASLIKDFKKK</sequence>
<evidence type="ECO:0000256" key="1">
    <source>
        <dbReference type="SAM" id="MobiDB-lite"/>
    </source>
</evidence>
<feature type="compositionally biased region" description="Polar residues" evidence="1">
    <location>
        <begin position="923"/>
        <end position="942"/>
    </location>
</feature>
<dbReference type="Pfam" id="PF10407">
    <property type="entry name" value="Cytokin_check_N"/>
    <property type="match status" value="1"/>
</dbReference>
<feature type="compositionally biased region" description="Low complexity" evidence="1">
    <location>
        <begin position="683"/>
        <end position="692"/>
    </location>
</feature>
<reference evidence="3" key="1">
    <citation type="submission" date="2022-10" db="EMBL/GenBank/DDBJ databases">
        <authorList>
            <person name="Byrne P K."/>
        </authorList>
    </citation>
    <scope>NUCLEOTIDE SEQUENCE</scope>
    <source>
        <strain evidence="3">ZP964</strain>
    </source>
</reference>
<feature type="compositionally biased region" description="Acidic residues" evidence="1">
    <location>
        <begin position="589"/>
        <end position="599"/>
    </location>
</feature>
<feature type="compositionally biased region" description="Polar residues" evidence="1">
    <location>
        <begin position="850"/>
        <end position="860"/>
    </location>
</feature>
<dbReference type="EMBL" id="OX365937">
    <property type="protein sequence ID" value="CAI4044635.1"/>
    <property type="molecule type" value="Genomic_DNA"/>
</dbReference>
<feature type="compositionally biased region" description="Acidic residues" evidence="1">
    <location>
        <begin position="1003"/>
        <end position="1019"/>
    </location>
</feature>
<keyword evidence="4" id="KW-1185">Reference proteome</keyword>
<feature type="compositionally biased region" description="Basic and acidic residues" evidence="1">
    <location>
        <begin position="280"/>
        <end position="293"/>
    </location>
</feature>
<evidence type="ECO:0000313" key="3">
    <source>
        <dbReference type="EMBL" id="CAI4044635.1"/>
    </source>
</evidence>
<organism evidence="3 4">
    <name type="scientific">Saccharomyces uvarum</name>
    <name type="common">Yeast</name>
    <name type="synonym">Saccharomyces bayanus var. uvarum</name>
    <dbReference type="NCBI Taxonomy" id="230603"/>
    <lineage>
        <taxon>Eukaryota</taxon>
        <taxon>Fungi</taxon>
        <taxon>Dikarya</taxon>
        <taxon>Ascomycota</taxon>
        <taxon>Saccharomycotina</taxon>
        <taxon>Saccharomycetes</taxon>
        <taxon>Saccharomycetales</taxon>
        <taxon>Saccharomycetaceae</taxon>
        <taxon>Saccharomyces</taxon>
    </lineage>
</organism>
<feature type="domain" description="Nucleolar protein Dnt1-like N-terminal" evidence="2">
    <location>
        <begin position="72"/>
        <end position="142"/>
    </location>
</feature>
<evidence type="ECO:0000259" key="2">
    <source>
        <dbReference type="Pfam" id="PF10407"/>
    </source>
</evidence>
<feature type="compositionally biased region" description="Low complexity" evidence="1">
    <location>
        <begin position="641"/>
        <end position="652"/>
    </location>
</feature>
<feature type="compositionally biased region" description="Basic and acidic residues" evidence="1">
    <location>
        <begin position="761"/>
        <end position="786"/>
    </location>
</feature>
<feature type="compositionally biased region" description="Polar residues" evidence="1">
    <location>
        <begin position="485"/>
        <end position="496"/>
    </location>
</feature>
<feature type="compositionally biased region" description="Polar residues" evidence="1">
    <location>
        <begin position="791"/>
        <end position="802"/>
    </location>
</feature>
<dbReference type="PANTHER" id="PTHR28196">
    <property type="entry name" value="NUCLEOLAR PROTEIN NET1-RELATED"/>
    <property type="match status" value="1"/>
</dbReference>
<feature type="compositionally biased region" description="Basic and acidic residues" evidence="1">
    <location>
        <begin position="959"/>
        <end position="980"/>
    </location>
</feature>
<feature type="compositionally biased region" description="Acidic residues" evidence="1">
    <location>
        <begin position="232"/>
        <end position="242"/>
    </location>
</feature>
<dbReference type="Proteomes" id="UP001162085">
    <property type="component" value="Chromosome 10"/>
</dbReference>
<evidence type="ECO:0000313" key="4">
    <source>
        <dbReference type="Proteomes" id="UP001162085"/>
    </source>
</evidence>
<accession>A0ABN8WET8</accession>
<feature type="compositionally biased region" description="Basic and acidic residues" evidence="1">
    <location>
        <begin position="660"/>
        <end position="669"/>
    </location>
</feature>
<dbReference type="PANTHER" id="PTHR28196:SF1">
    <property type="entry name" value="NUCLEOLAR PROTEIN NET1-RELATED"/>
    <property type="match status" value="1"/>
</dbReference>
<proteinExistence type="predicted"/>
<feature type="compositionally biased region" description="Low complexity" evidence="1">
    <location>
        <begin position="473"/>
        <end position="484"/>
    </location>
</feature>
<feature type="compositionally biased region" description="Polar residues" evidence="1">
    <location>
        <begin position="1080"/>
        <end position="1098"/>
    </location>
</feature>
<feature type="compositionally biased region" description="Acidic residues" evidence="1">
    <location>
        <begin position="711"/>
        <end position="725"/>
    </location>
</feature>